<dbReference type="Gene3D" id="3.80.10.10">
    <property type="entry name" value="Ribonuclease Inhibitor"/>
    <property type="match status" value="1"/>
</dbReference>
<dbReference type="SUPFAM" id="SSF52047">
    <property type="entry name" value="RNI-like"/>
    <property type="match status" value="1"/>
</dbReference>
<dbReference type="InterPro" id="IPR001810">
    <property type="entry name" value="F-box_dom"/>
</dbReference>
<proteinExistence type="predicted"/>
<dbReference type="InterPro" id="IPR036047">
    <property type="entry name" value="F-box-like_dom_sf"/>
</dbReference>
<reference evidence="3" key="1">
    <citation type="journal article" date="2018" name="Nat. Microbiol.">
        <title>Leveraging single-cell genomics to expand the fungal tree of life.</title>
        <authorList>
            <person name="Ahrendt S.R."/>
            <person name="Quandt C.A."/>
            <person name="Ciobanu D."/>
            <person name="Clum A."/>
            <person name="Salamov A."/>
            <person name="Andreopoulos B."/>
            <person name="Cheng J.F."/>
            <person name="Woyke T."/>
            <person name="Pelin A."/>
            <person name="Henrissat B."/>
            <person name="Reynolds N.K."/>
            <person name="Benny G.L."/>
            <person name="Smith M.E."/>
            <person name="James T.Y."/>
            <person name="Grigoriev I.V."/>
        </authorList>
    </citation>
    <scope>NUCLEOTIDE SEQUENCE [LARGE SCALE GENOMIC DNA]</scope>
</reference>
<dbReference type="Proteomes" id="UP000267251">
    <property type="component" value="Unassembled WGS sequence"/>
</dbReference>
<dbReference type="Pfam" id="PF12937">
    <property type="entry name" value="F-box-like"/>
    <property type="match status" value="1"/>
</dbReference>
<organism evidence="2 3">
    <name type="scientific">Piptocephalis cylindrospora</name>
    <dbReference type="NCBI Taxonomy" id="1907219"/>
    <lineage>
        <taxon>Eukaryota</taxon>
        <taxon>Fungi</taxon>
        <taxon>Fungi incertae sedis</taxon>
        <taxon>Zoopagomycota</taxon>
        <taxon>Zoopagomycotina</taxon>
        <taxon>Zoopagomycetes</taxon>
        <taxon>Zoopagales</taxon>
        <taxon>Piptocephalidaceae</taxon>
        <taxon>Piptocephalis</taxon>
    </lineage>
</organism>
<dbReference type="SUPFAM" id="SSF81383">
    <property type="entry name" value="F-box domain"/>
    <property type="match status" value="1"/>
</dbReference>
<protein>
    <recommendedName>
        <fullName evidence="1">F-box domain-containing protein</fullName>
    </recommendedName>
</protein>
<evidence type="ECO:0000313" key="2">
    <source>
        <dbReference type="EMBL" id="RKP12060.1"/>
    </source>
</evidence>
<dbReference type="EMBL" id="KZ988500">
    <property type="protein sequence ID" value="RKP12060.1"/>
    <property type="molecule type" value="Genomic_DNA"/>
</dbReference>
<feature type="domain" description="F-box" evidence="1">
    <location>
        <begin position="1"/>
        <end position="37"/>
    </location>
</feature>
<evidence type="ECO:0000259" key="1">
    <source>
        <dbReference type="PROSITE" id="PS50181"/>
    </source>
</evidence>
<dbReference type="OrthoDB" id="10413302at2759"/>
<name>A0A4P9Y2I9_9FUNG</name>
<dbReference type="CDD" id="cd09917">
    <property type="entry name" value="F-box_SF"/>
    <property type="match status" value="1"/>
</dbReference>
<gene>
    <name evidence="2" type="ORF">BJ684DRAFT_21375</name>
</gene>
<dbReference type="PROSITE" id="PS50181">
    <property type="entry name" value="FBOX"/>
    <property type="match status" value="1"/>
</dbReference>
<sequence length="468" mass="53596">MLVDLPTEILQGILALLEIRDLLVMARTGKRFRELVEYWVQQGHIPLRAPFSSEEQPATQFQYQRFPWILARLKPPRLLLRDGTFLDHLPTSAFFPRATLAETFPPLRTFQATHPKYVLGAYRNRTTLQRPPARLWAYLEGSGTQEMYHFILEGWDLADAPFVFKEKHSRRYPLETLSLCGCNLPPYLLLDFLAHHGRDLRHLYLADCWIPPSTPSVAAAQAAIASILLQPQISGTLRTLWLDPCTFRFPNGRLDAIISRCQNLHELRLGRLNGENPWDVIQLATQATRDLKILRLLTNRHAFTIFPTGRTPLWGFCLMVLEDWFRFLGALQDHFTSLSTLHLGMLSLPAAHALMRALTPTEQFAFGPLDHLGIFGINQVSEMPGVEDVREWGRYMAQSSVRTITLTDLPWLDEVLLRQWAKDLIKVPSTLRHLRLFGTSVLPEKIQSSFWSTLPVQVIICDADPIKN</sequence>
<dbReference type="InterPro" id="IPR032675">
    <property type="entry name" value="LRR_dom_sf"/>
</dbReference>
<evidence type="ECO:0000313" key="3">
    <source>
        <dbReference type="Proteomes" id="UP000267251"/>
    </source>
</evidence>
<dbReference type="AlphaFoldDB" id="A0A4P9Y2I9"/>
<keyword evidence="3" id="KW-1185">Reference proteome</keyword>
<accession>A0A4P9Y2I9</accession>